<sequence>MELIKKLQIKLQTKLAENLKIITSILITLSLSSIILYLDPFDLNFFNKRDILDLKENLEEKEDLNLEKKEDLNLEKKEEKTNNNIYYYLLAASVVVVSGIFLYCYFNDGSNNPDLIKEGFEDILKTLSESYHEHFLDPDTGRSGVLFKKVVCRYAIIDNVGYEGPPYNIYPPSSIASTDNFEPFIHEEIDHRHVYDIDWFNHGFREYNT</sequence>
<organism evidence="3">
    <name type="scientific">Peronospora effusa</name>
    <dbReference type="NCBI Taxonomy" id="542832"/>
    <lineage>
        <taxon>Eukaryota</taxon>
        <taxon>Sar</taxon>
        <taxon>Stramenopiles</taxon>
        <taxon>Oomycota</taxon>
        <taxon>Peronosporomycetes</taxon>
        <taxon>Peronosporales</taxon>
        <taxon>Peronosporaceae</taxon>
        <taxon>Peronospora</taxon>
    </lineage>
</organism>
<dbReference type="EMBL" id="MH325167">
    <property type="protein sequence ID" value="AZL93042.1"/>
    <property type="molecule type" value="Genomic_DNA"/>
</dbReference>
<evidence type="ECO:0000256" key="2">
    <source>
        <dbReference type="SAM" id="Phobius"/>
    </source>
</evidence>
<dbReference type="EMBL" id="MH142315">
    <property type="protein sequence ID" value="AZL92992.1"/>
    <property type="molecule type" value="Genomic_DNA"/>
</dbReference>
<dbReference type="AlphaFoldDB" id="A0A3Q8U9M8"/>
<keyword evidence="2" id="KW-0812">Transmembrane</keyword>
<evidence type="ECO:0000256" key="1">
    <source>
        <dbReference type="SAM" id="Coils"/>
    </source>
</evidence>
<reference evidence="3" key="2">
    <citation type="submission" date="2018-03" db="EMBL/GenBank/DDBJ databases">
        <authorList>
            <person name="Martin F.N."/>
            <person name="Ancheita A."/>
            <person name="Koike S."/>
            <person name="Klosterman S."/>
        </authorList>
    </citation>
    <scope>NUCLEOTIDE SEQUENCE</scope>
    <source>
        <strain evidence="3">R13</strain>
    </source>
</reference>
<reference evidence="4" key="3">
    <citation type="submission" date="2018-05" db="EMBL/GenBank/DDBJ databases">
        <authorList>
            <person name="Martin F.N."/>
            <person name="Ancheita A."/>
            <person name="Koike S."/>
            <person name="Klosterman S.A."/>
            <person name="Mou B."/>
        </authorList>
    </citation>
    <scope>NUCLEOTIDE SEQUENCE</scope>
    <source>
        <strain evidence="4">R14</strain>
    </source>
</reference>
<accession>A0A3Q8U9M8</accession>
<feature type="transmembrane region" description="Helical" evidence="2">
    <location>
        <begin position="85"/>
        <end position="106"/>
    </location>
</feature>
<feature type="coiled-coil region" evidence="1">
    <location>
        <begin position="51"/>
        <end position="78"/>
    </location>
</feature>
<reference evidence="3" key="1">
    <citation type="journal article" date="2018" name="BMC Genomics">
        <title>Comparative genomics of downy mildews reveals potential adaptations to biotrophy.</title>
        <authorList>
            <person name="Fletcher K."/>
            <person name="Klosterman S.J."/>
            <person name="Derevnina L."/>
            <person name="Martin F."/>
            <person name="Bertier L.D."/>
            <person name="Koike S."/>
            <person name="Reyes-Chin-Wo S."/>
            <person name="Mou B."/>
            <person name="Michelmore R."/>
        </authorList>
    </citation>
    <scope>NUCLEOTIDE SEQUENCE</scope>
    <source>
        <strain evidence="3">R13</strain>
        <strain evidence="4">R14</strain>
    </source>
</reference>
<keyword evidence="3" id="KW-0496">Mitochondrion</keyword>
<feature type="transmembrane region" description="Helical" evidence="2">
    <location>
        <begin position="21"/>
        <end position="38"/>
    </location>
</feature>
<evidence type="ECO:0000313" key="4">
    <source>
        <dbReference type="EMBL" id="AZL93042.1"/>
    </source>
</evidence>
<proteinExistence type="predicted"/>
<keyword evidence="2" id="KW-1133">Transmembrane helix</keyword>
<geneLocation type="mitochondrion" evidence="3"/>
<keyword evidence="2" id="KW-0472">Membrane</keyword>
<evidence type="ECO:0000313" key="3">
    <source>
        <dbReference type="EMBL" id="AZL92992.1"/>
    </source>
</evidence>
<gene>
    <name evidence="3" type="primary">orf209</name>
</gene>
<protein>
    <submittedName>
        <fullName evidence="3">Uncharacterized protein</fullName>
    </submittedName>
</protein>
<name>A0A3Q8U9M8_9STRA</name>
<keyword evidence="1" id="KW-0175">Coiled coil</keyword>